<name>A0A0M3HQU7_ASCLU</name>
<accession>A0A0M3HQU7</accession>
<dbReference type="WBParaSite" id="ALUE_0000454501-mRNA-1">
    <property type="protein sequence ID" value="ALUE_0000454501-mRNA-1"/>
    <property type="gene ID" value="ALUE_0000454501"/>
</dbReference>
<feature type="transmembrane region" description="Helical" evidence="1">
    <location>
        <begin position="16"/>
        <end position="37"/>
    </location>
</feature>
<protein>
    <submittedName>
        <fullName evidence="3">Uncharacterized protein</fullName>
    </submittedName>
</protein>
<evidence type="ECO:0000256" key="1">
    <source>
        <dbReference type="SAM" id="Phobius"/>
    </source>
</evidence>
<reference evidence="3" key="1">
    <citation type="submission" date="2017-02" db="UniProtKB">
        <authorList>
            <consortium name="WormBaseParasite"/>
        </authorList>
    </citation>
    <scope>IDENTIFICATION</scope>
</reference>
<keyword evidence="1" id="KW-0472">Membrane</keyword>
<dbReference type="Proteomes" id="UP000036681">
    <property type="component" value="Unplaced"/>
</dbReference>
<keyword evidence="1" id="KW-1133">Transmembrane helix</keyword>
<dbReference type="AlphaFoldDB" id="A0A0M3HQU7"/>
<evidence type="ECO:0000313" key="3">
    <source>
        <dbReference type="WBParaSite" id="ALUE_0000454501-mRNA-1"/>
    </source>
</evidence>
<keyword evidence="2" id="KW-1185">Reference proteome</keyword>
<sequence length="40" mass="4756">MFATRSLMHQKKPLNYLRSCLIMSLYSSFSYVAFYCLRAN</sequence>
<keyword evidence="1" id="KW-0812">Transmembrane</keyword>
<proteinExistence type="predicted"/>
<organism evidence="2 3">
    <name type="scientific">Ascaris lumbricoides</name>
    <name type="common">Giant roundworm</name>
    <dbReference type="NCBI Taxonomy" id="6252"/>
    <lineage>
        <taxon>Eukaryota</taxon>
        <taxon>Metazoa</taxon>
        <taxon>Ecdysozoa</taxon>
        <taxon>Nematoda</taxon>
        <taxon>Chromadorea</taxon>
        <taxon>Rhabditida</taxon>
        <taxon>Spirurina</taxon>
        <taxon>Ascaridomorpha</taxon>
        <taxon>Ascaridoidea</taxon>
        <taxon>Ascarididae</taxon>
        <taxon>Ascaris</taxon>
    </lineage>
</organism>
<evidence type="ECO:0000313" key="2">
    <source>
        <dbReference type="Proteomes" id="UP000036681"/>
    </source>
</evidence>